<evidence type="ECO:0000256" key="9">
    <source>
        <dbReference type="ARBA" id="ARBA00023136"/>
    </source>
</evidence>
<evidence type="ECO:0000256" key="4">
    <source>
        <dbReference type="ARBA" id="ARBA00017522"/>
    </source>
</evidence>
<keyword evidence="8 11" id="KW-1133">Transmembrane helix</keyword>
<dbReference type="InterPro" id="IPR006419">
    <property type="entry name" value="NMN_transpt_PnuC"/>
</dbReference>
<keyword evidence="7 11" id="KW-0812">Transmembrane</keyword>
<comment type="subcellular location">
    <subcellularLocation>
        <location evidence="2">Cell membrane</location>
        <topology evidence="2">Multi-pass membrane protein</topology>
    </subcellularLocation>
</comment>
<keyword evidence="13" id="KW-1185">Reference proteome</keyword>
<dbReference type="NCBIfam" id="TIGR01528">
    <property type="entry name" value="NMN_trans_PnuC"/>
    <property type="match status" value="1"/>
</dbReference>
<keyword evidence="5" id="KW-0813">Transport</keyword>
<evidence type="ECO:0000313" key="13">
    <source>
        <dbReference type="Proteomes" id="UP000666369"/>
    </source>
</evidence>
<evidence type="ECO:0000256" key="5">
    <source>
        <dbReference type="ARBA" id="ARBA00022448"/>
    </source>
</evidence>
<feature type="transmembrane region" description="Helical" evidence="11">
    <location>
        <begin position="64"/>
        <end position="82"/>
    </location>
</feature>
<feature type="transmembrane region" description="Helical" evidence="11">
    <location>
        <begin position="39"/>
        <end position="58"/>
    </location>
</feature>
<sequence>MGYLNLPLHLAGFVTTPLELMSFLLSVATVWLNIRQSHWAWLFAIISSAMYGLVFYGSRLYGDMGLQLVFITVSFWGWYQWLHGDATHDRLPVTALDARRRWIAVAGWAVGFVLLAWFLKNWTDTDVPLSDGFLTAGSLVGQLLLSRKKVENWHVWIIVDVLYVALYLHKHLMLTAILYAVFVGMAVIGLRAWQQSAGTAGGESGDSGGTGGRLALE</sequence>
<feature type="compositionally biased region" description="Gly residues" evidence="10">
    <location>
        <begin position="199"/>
        <end position="217"/>
    </location>
</feature>
<proteinExistence type="inferred from homology"/>
<dbReference type="Proteomes" id="UP000666369">
    <property type="component" value="Unassembled WGS sequence"/>
</dbReference>
<evidence type="ECO:0000256" key="11">
    <source>
        <dbReference type="SAM" id="Phobius"/>
    </source>
</evidence>
<evidence type="ECO:0000256" key="8">
    <source>
        <dbReference type="ARBA" id="ARBA00022989"/>
    </source>
</evidence>
<comment type="caution">
    <text evidence="12">The sequence shown here is derived from an EMBL/GenBank/DDBJ whole genome shotgun (WGS) entry which is preliminary data.</text>
</comment>
<dbReference type="PANTHER" id="PTHR36122:SF2">
    <property type="entry name" value="NICOTINAMIDE RIBOSIDE TRANSPORTER PNUC"/>
    <property type="match status" value="1"/>
</dbReference>
<keyword evidence="6" id="KW-1003">Cell membrane</keyword>
<dbReference type="Pfam" id="PF04973">
    <property type="entry name" value="NMN_transporter"/>
    <property type="match status" value="1"/>
</dbReference>
<feature type="region of interest" description="Disordered" evidence="10">
    <location>
        <begin position="197"/>
        <end position="217"/>
    </location>
</feature>
<gene>
    <name evidence="12" type="ORF">GW587_15115</name>
</gene>
<name>A0ABX0FM22_9BURK</name>
<comment type="similarity">
    <text evidence="3">Belongs to the nicotinamide ribonucleoside (NR) uptake permease (TC 4.B.1) family.</text>
</comment>
<evidence type="ECO:0000256" key="3">
    <source>
        <dbReference type="ARBA" id="ARBA00006669"/>
    </source>
</evidence>
<comment type="function">
    <text evidence="1">Required for nicotinamide riboside transport across the inner membrane.</text>
</comment>
<evidence type="ECO:0000256" key="6">
    <source>
        <dbReference type="ARBA" id="ARBA00022475"/>
    </source>
</evidence>
<evidence type="ECO:0000256" key="1">
    <source>
        <dbReference type="ARBA" id="ARBA00002672"/>
    </source>
</evidence>
<reference evidence="12 13" key="1">
    <citation type="submission" date="2020-01" db="EMBL/GenBank/DDBJ databases">
        <authorList>
            <person name="Lee S.D."/>
        </authorList>
    </citation>
    <scope>NUCLEOTIDE SEQUENCE [LARGE SCALE GENOMIC DNA]</scope>
    <source>
        <strain evidence="12 13">SAP-35</strain>
    </source>
</reference>
<feature type="transmembrane region" description="Helical" evidence="11">
    <location>
        <begin position="6"/>
        <end position="32"/>
    </location>
</feature>
<reference evidence="13" key="2">
    <citation type="submission" date="2023-07" db="EMBL/GenBank/DDBJ databases">
        <title>Duganella aceri sp. nov., isolated from tree sap.</title>
        <authorList>
            <person name="Kim I.S."/>
        </authorList>
    </citation>
    <scope>NUCLEOTIDE SEQUENCE [LARGE SCALE GENOMIC DNA]</scope>
    <source>
        <strain evidence="13">SAP-35</strain>
    </source>
</reference>
<feature type="transmembrane region" description="Helical" evidence="11">
    <location>
        <begin position="176"/>
        <end position="193"/>
    </location>
</feature>
<keyword evidence="9 11" id="KW-0472">Membrane</keyword>
<evidence type="ECO:0000256" key="7">
    <source>
        <dbReference type="ARBA" id="ARBA00022692"/>
    </source>
</evidence>
<dbReference type="EMBL" id="JAADJT010000006">
    <property type="protein sequence ID" value="NGZ85580.1"/>
    <property type="molecule type" value="Genomic_DNA"/>
</dbReference>
<evidence type="ECO:0000256" key="10">
    <source>
        <dbReference type="SAM" id="MobiDB-lite"/>
    </source>
</evidence>
<protein>
    <recommendedName>
        <fullName evidence="4">Nicotinamide riboside transporter PnuC</fullName>
    </recommendedName>
</protein>
<feature type="transmembrane region" description="Helical" evidence="11">
    <location>
        <begin position="102"/>
        <end position="119"/>
    </location>
</feature>
<evidence type="ECO:0000256" key="2">
    <source>
        <dbReference type="ARBA" id="ARBA00004651"/>
    </source>
</evidence>
<organism evidence="12 13">
    <name type="scientific">Duganella aceris</name>
    <dbReference type="NCBI Taxonomy" id="2703883"/>
    <lineage>
        <taxon>Bacteria</taxon>
        <taxon>Pseudomonadati</taxon>
        <taxon>Pseudomonadota</taxon>
        <taxon>Betaproteobacteria</taxon>
        <taxon>Burkholderiales</taxon>
        <taxon>Oxalobacteraceae</taxon>
        <taxon>Telluria group</taxon>
        <taxon>Duganella</taxon>
    </lineage>
</organism>
<accession>A0ABX0FM22</accession>
<evidence type="ECO:0000313" key="12">
    <source>
        <dbReference type="EMBL" id="NGZ85580.1"/>
    </source>
</evidence>
<dbReference type="PANTHER" id="PTHR36122">
    <property type="entry name" value="NICOTINAMIDE RIBOSIDE TRANSPORTER PNUC"/>
    <property type="match status" value="1"/>
</dbReference>